<comment type="caution">
    <text evidence="5">The sequence shown here is derived from an EMBL/GenBank/DDBJ whole genome shotgun (WGS) entry which is preliminary data.</text>
</comment>
<gene>
    <name evidence="5" type="ORF">P3W85_44705</name>
</gene>
<keyword evidence="1" id="KW-0732">Signal</keyword>
<evidence type="ECO:0000256" key="2">
    <source>
        <dbReference type="ARBA" id="ARBA00022737"/>
    </source>
</evidence>
<keyword evidence="3" id="KW-0802">TPR repeat</keyword>
<feature type="domain" description="Cellulose synthase operon C C-terminal" evidence="4">
    <location>
        <begin position="2"/>
        <end position="360"/>
    </location>
</feature>
<dbReference type="EMBL" id="JARJLM010000723">
    <property type="protein sequence ID" value="MDF3839979.1"/>
    <property type="molecule type" value="Genomic_DNA"/>
</dbReference>
<evidence type="ECO:0000259" key="4">
    <source>
        <dbReference type="Pfam" id="PF05420"/>
    </source>
</evidence>
<protein>
    <submittedName>
        <fullName evidence="5">Cellulose synthase subunit BcsC-related outer membrane protein</fullName>
    </submittedName>
</protein>
<accession>A0ABT6B5F3</accession>
<evidence type="ECO:0000313" key="6">
    <source>
        <dbReference type="Proteomes" id="UP001216674"/>
    </source>
</evidence>
<dbReference type="RefSeq" id="WP_276269547.1">
    <property type="nucleotide sequence ID" value="NZ_JARJLM010000723.1"/>
</dbReference>
<keyword evidence="6" id="KW-1185">Reference proteome</keyword>
<dbReference type="InterPro" id="IPR008410">
    <property type="entry name" value="BCSC_C"/>
</dbReference>
<dbReference type="Pfam" id="PF05420">
    <property type="entry name" value="BCSC_C"/>
    <property type="match status" value="1"/>
</dbReference>
<name>A0ABT6B5F3_9BURK</name>
<organism evidence="5 6">
    <name type="scientific">Cupriavidus basilensis</name>
    <dbReference type="NCBI Taxonomy" id="68895"/>
    <lineage>
        <taxon>Bacteria</taxon>
        <taxon>Pseudomonadati</taxon>
        <taxon>Pseudomonadota</taxon>
        <taxon>Betaproteobacteria</taxon>
        <taxon>Burkholderiales</taxon>
        <taxon>Burkholderiaceae</taxon>
        <taxon>Cupriavidus</taxon>
    </lineage>
</organism>
<keyword evidence="2" id="KW-0677">Repeat</keyword>
<evidence type="ECO:0000313" key="5">
    <source>
        <dbReference type="EMBL" id="MDF3839979.1"/>
    </source>
</evidence>
<dbReference type="Proteomes" id="UP001216674">
    <property type="component" value="Unassembled WGS sequence"/>
</dbReference>
<sequence length="383" mass="40294">MSQLTEMQVIAEGSMATGNGKLVARVTPVTLDSGSVGSDYNSASRFGGGPLAFPVGGTPVNLSGAPLRSTSAGSQNAFGAAVSVAYESERLTADIGSTPLGFRYTDVNAGARLNLPLSQRATLSLGASRRPVTDSLLSYAGVRDDRVGLQWGGVMNSSGRADLGWDDGFFGIYGYGGYGLLTGHGVKRNTRWEGGGGFYLRLIDTAEQWLMSGVNITSMGYAENLRYFTFGQGAYFSPQTYFAVTVPLSLAGRSGRLAYNVRGALGMQSFRESNSNYFPTDAGAQAAADAAVTTANKAGLTNSTSGAVYQGQSKTGLAYNLVGSVEYQAASQLYVGGLLGIDNARDYRQWYAGVYVRYALQRQTGQIAFPPTAPRSANGPLPF</sequence>
<evidence type="ECO:0000256" key="1">
    <source>
        <dbReference type="ARBA" id="ARBA00022729"/>
    </source>
</evidence>
<reference evidence="5 6" key="1">
    <citation type="submission" date="2023-03" db="EMBL/GenBank/DDBJ databases">
        <title>Draft assemblies of triclosan tolerant bacteria isolated from returned activated sludge.</title>
        <authorList>
            <person name="Van Hamelsveld S."/>
        </authorList>
    </citation>
    <scope>NUCLEOTIDE SEQUENCE [LARGE SCALE GENOMIC DNA]</scope>
    <source>
        <strain evidence="5 6">GW210010_S58</strain>
    </source>
</reference>
<proteinExistence type="predicted"/>
<evidence type="ECO:0000256" key="3">
    <source>
        <dbReference type="ARBA" id="ARBA00022803"/>
    </source>
</evidence>